<keyword evidence="3 4" id="KW-0472">Membrane</keyword>
<evidence type="ECO:0000313" key="6">
    <source>
        <dbReference type="EMBL" id="OCR25907.1"/>
    </source>
</evidence>
<feature type="transmembrane region" description="Helical" evidence="4">
    <location>
        <begin position="173"/>
        <end position="196"/>
    </location>
</feature>
<dbReference type="AlphaFoldDB" id="A0A1C7ZAC8"/>
<dbReference type="PROSITE" id="PS50850">
    <property type="entry name" value="MFS"/>
    <property type="match status" value="1"/>
</dbReference>
<dbReference type="PANTHER" id="PTHR11360">
    <property type="entry name" value="MONOCARBOXYLATE TRANSPORTER"/>
    <property type="match status" value="1"/>
</dbReference>
<feature type="transmembrane region" description="Helical" evidence="4">
    <location>
        <begin position="401"/>
        <end position="420"/>
    </location>
</feature>
<feature type="transmembrane region" description="Helical" evidence="4">
    <location>
        <begin position="20"/>
        <end position="45"/>
    </location>
</feature>
<dbReference type="Proteomes" id="UP000093104">
    <property type="component" value="Unassembled WGS sequence"/>
</dbReference>
<dbReference type="EMBL" id="LGSI01000020">
    <property type="protein sequence ID" value="OCR25907.1"/>
    <property type="molecule type" value="Genomic_DNA"/>
</dbReference>
<keyword evidence="2 4" id="KW-1133">Transmembrane helix</keyword>
<feature type="transmembrane region" description="Helical" evidence="4">
    <location>
        <begin position="57"/>
        <end position="75"/>
    </location>
</feature>
<feature type="transmembrane region" description="Helical" evidence="4">
    <location>
        <begin position="333"/>
        <end position="354"/>
    </location>
</feature>
<dbReference type="SUPFAM" id="SSF103473">
    <property type="entry name" value="MFS general substrate transporter"/>
    <property type="match status" value="1"/>
</dbReference>
<gene>
    <name evidence="6" type="ORF">AFK24_04855</name>
</gene>
<dbReference type="Pfam" id="PF07690">
    <property type="entry name" value="MFS_1"/>
    <property type="match status" value="1"/>
</dbReference>
<accession>A0A1C7ZAC8</accession>
<evidence type="ECO:0000256" key="2">
    <source>
        <dbReference type="ARBA" id="ARBA00022989"/>
    </source>
</evidence>
<proteinExistence type="predicted"/>
<dbReference type="PANTHER" id="PTHR11360:SF290">
    <property type="entry name" value="MONOCARBOXYLATE MFS PERMEASE"/>
    <property type="match status" value="1"/>
</dbReference>
<evidence type="ECO:0000256" key="4">
    <source>
        <dbReference type="SAM" id="Phobius"/>
    </source>
</evidence>
<dbReference type="GO" id="GO:0022857">
    <property type="term" value="F:transmembrane transporter activity"/>
    <property type="evidence" value="ECO:0007669"/>
    <property type="project" value="InterPro"/>
</dbReference>
<sequence>MLASLLAGSLMRRRIHYSWIVASVTFLTMLVMAGAVGAPGVFIVPLQNEFGWQTADISSALAIRFALFGLMGPFAGAFMNHFGMRKVMVTAIVVVMIGFGGSLLFMTEFWQLVLCWGVLVGAGTGLTAMVLGATVATRWFSSRRGLIIGLLAASSATGQLVFLPLLARLTENFGWRTALAFICVMLAVAVVAVLALMRDHPADLGLPLYGETEPQAISAKTGTLRQMLLMPLTVLRDVSGSMTFWILFATFFICGASTSGLIQTHFVTMCGDFGLLATSAAGLLAVMGIFDFIGTVGSGWLSDRYDNRWLLFMYYGLRGVALIILPFTDFAVFGLSIFAILYGLDWIATVPPTIKLTAATFGVQRANIVFGWIFAAHQLGAAFAAYGAGMIRTVLATYTPSFFIAGMLCFIAALVALAIARPAPITGNAR</sequence>
<feature type="transmembrane region" description="Helical" evidence="4">
    <location>
        <begin position="87"/>
        <end position="105"/>
    </location>
</feature>
<feature type="transmembrane region" description="Helical" evidence="4">
    <location>
        <begin position="366"/>
        <end position="389"/>
    </location>
</feature>
<dbReference type="InterPro" id="IPR020846">
    <property type="entry name" value="MFS_dom"/>
</dbReference>
<reference evidence="6 7" key="1">
    <citation type="submission" date="2015-07" db="EMBL/GenBank/DDBJ databases">
        <title>Draft genome sequence of a diazotrophic, plant growth-promoting rhizobacterium of the Pseudomonas syringae complex.</title>
        <authorList>
            <person name="Patten C.L."/>
            <person name="Jeong H."/>
        </authorList>
    </citation>
    <scope>NUCLEOTIDE SEQUENCE [LARGE SCALE GENOMIC DNA]</scope>
    <source>
        <strain evidence="6 7">GR12-2</strain>
    </source>
</reference>
<organism evidence="6 7">
    <name type="scientific">Pseudomonas syringae</name>
    <dbReference type="NCBI Taxonomy" id="317"/>
    <lineage>
        <taxon>Bacteria</taxon>
        <taxon>Pseudomonadati</taxon>
        <taxon>Pseudomonadota</taxon>
        <taxon>Gammaproteobacteria</taxon>
        <taxon>Pseudomonadales</taxon>
        <taxon>Pseudomonadaceae</taxon>
        <taxon>Pseudomonas</taxon>
    </lineage>
</organism>
<dbReference type="OrthoDB" id="146345at2"/>
<dbReference type="InterPro" id="IPR036259">
    <property type="entry name" value="MFS_trans_sf"/>
</dbReference>
<name>A0A1C7ZAC8_PSESX</name>
<dbReference type="InterPro" id="IPR050327">
    <property type="entry name" value="Proton-linked_MCT"/>
</dbReference>
<feature type="transmembrane region" description="Helical" evidence="4">
    <location>
        <begin position="273"/>
        <end position="297"/>
    </location>
</feature>
<dbReference type="PATRIC" id="fig|317.243.peg.3990"/>
<feature type="transmembrane region" description="Helical" evidence="4">
    <location>
        <begin position="244"/>
        <end position="267"/>
    </location>
</feature>
<protein>
    <submittedName>
        <fullName evidence="6">MFS transporter</fullName>
    </submittedName>
</protein>
<feature type="transmembrane region" description="Helical" evidence="4">
    <location>
        <begin position="145"/>
        <end position="167"/>
    </location>
</feature>
<dbReference type="InterPro" id="IPR011701">
    <property type="entry name" value="MFS"/>
</dbReference>
<evidence type="ECO:0000259" key="5">
    <source>
        <dbReference type="PROSITE" id="PS50850"/>
    </source>
</evidence>
<dbReference type="Gene3D" id="1.20.1250.20">
    <property type="entry name" value="MFS general substrate transporter like domains"/>
    <property type="match status" value="2"/>
</dbReference>
<dbReference type="CDD" id="cd17355">
    <property type="entry name" value="MFS_YcxA_like"/>
    <property type="match status" value="1"/>
</dbReference>
<evidence type="ECO:0000256" key="3">
    <source>
        <dbReference type="ARBA" id="ARBA00023136"/>
    </source>
</evidence>
<keyword evidence="1 4" id="KW-0812">Transmembrane</keyword>
<feature type="domain" description="Major facilitator superfamily (MFS) profile" evidence="5">
    <location>
        <begin position="18"/>
        <end position="424"/>
    </location>
</feature>
<feature type="transmembrane region" description="Helical" evidence="4">
    <location>
        <begin position="111"/>
        <end position="133"/>
    </location>
</feature>
<feature type="transmembrane region" description="Helical" evidence="4">
    <location>
        <begin position="309"/>
        <end position="327"/>
    </location>
</feature>
<evidence type="ECO:0000313" key="7">
    <source>
        <dbReference type="Proteomes" id="UP000093104"/>
    </source>
</evidence>
<comment type="caution">
    <text evidence="6">The sequence shown here is derived from an EMBL/GenBank/DDBJ whole genome shotgun (WGS) entry which is preliminary data.</text>
</comment>
<evidence type="ECO:0000256" key="1">
    <source>
        <dbReference type="ARBA" id="ARBA00022692"/>
    </source>
</evidence>